<dbReference type="EMBL" id="JASWJB010000012">
    <property type="protein sequence ID" value="KAK2612778.1"/>
    <property type="molecule type" value="Genomic_DNA"/>
</dbReference>
<gene>
    <name evidence="1" type="ORF">QQS21_001230</name>
</gene>
<evidence type="ECO:0000313" key="2">
    <source>
        <dbReference type="Proteomes" id="UP001251528"/>
    </source>
</evidence>
<sequence length="178" mass="19921">MDSTNKQPDFVLLAKCSQEFAAEFQRLANFFTASDERLITQMTDLTNQVSALSEAMNNKLASVQTEMANQRLAIQVMDKNLSSRLKNSMVLMSKMTLSPMYNITTGEIVDNCPRTLGDLERSSASVMGEILRELGKDVPCEVEARLRALKIVFGVQRQVLELSDDKDDELSDGNDEEM</sequence>
<accession>A0AAJ0FYI2</accession>
<dbReference type="Proteomes" id="UP001251528">
    <property type="component" value="Unassembled WGS sequence"/>
</dbReference>
<proteinExistence type="predicted"/>
<keyword evidence="2" id="KW-1185">Reference proteome</keyword>
<protein>
    <submittedName>
        <fullName evidence="1">Uncharacterized protein</fullName>
    </submittedName>
</protein>
<reference evidence="1" key="1">
    <citation type="submission" date="2023-06" db="EMBL/GenBank/DDBJ databases">
        <title>Conoideocrella luteorostrata (Hypocreales: Clavicipitaceae), a potential biocontrol fungus for elongate hemlock scale in United States Christmas tree production areas.</title>
        <authorList>
            <person name="Barrett H."/>
            <person name="Lovett B."/>
            <person name="Macias A.M."/>
            <person name="Stajich J.E."/>
            <person name="Kasson M.T."/>
        </authorList>
    </citation>
    <scope>NUCLEOTIDE SEQUENCE</scope>
    <source>
        <strain evidence="1">ARSEF 14590</strain>
    </source>
</reference>
<organism evidence="1 2">
    <name type="scientific">Conoideocrella luteorostrata</name>
    <dbReference type="NCBI Taxonomy" id="1105319"/>
    <lineage>
        <taxon>Eukaryota</taxon>
        <taxon>Fungi</taxon>
        <taxon>Dikarya</taxon>
        <taxon>Ascomycota</taxon>
        <taxon>Pezizomycotina</taxon>
        <taxon>Sordariomycetes</taxon>
        <taxon>Hypocreomycetidae</taxon>
        <taxon>Hypocreales</taxon>
        <taxon>Clavicipitaceae</taxon>
        <taxon>Conoideocrella</taxon>
    </lineage>
</organism>
<evidence type="ECO:0000313" key="1">
    <source>
        <dbReference type="EMBL" id="KAK2612778.1"/>
    </source>
</evidence>
<comment type="caution">
    <text evidence="1">The sequence shown here is derived from an EMBL/GenBank/DDBJ whole genome shotgun (WGS) entry which is preliminary data.</text>
</comment>
<dbReference type="AlphaFoldDB" id="A0AAJ0FYI2"/>
<name>A0AAJ0FYI2_9HYPO</name>